<proteinExistence type="predicted"/>
<dbReference type="EMBL" id="JACHIU010000001">
    <property type="protein sequence ID" value="MBB6475747.1"/>
    <property type="molecule type" value="Genomic_DNA"/>
</dbReference>
<name>A0A7X0IID2_9ACTN</name>
<dbReference type="AlphaFoldDB" id="A0A7X0IID2"/>
<evidence type="ECO:0000313" key="1">
    <source>
        <dbReference type="EMBL" id="MBB6475747.1"/>
    </source>
</evidence>
<protein>
    <recommendedName>
        <fullName evidence="3">Winged helix DNA-binding domain-containing protein</fullName>
    </recommendedName>
</protein>
<dbReference type="PANTHER" id="PTHR38479">
    <property type="entry name" value="LMO0824 PROTEIN"/>
    <property type="match status" value="1"/>
</dbReference>
<keyword evidence="2" id="KW-1185">Reference proteome</keyword>
<dbReference type="InterPro" id="IPR009351">
    <property type="entry name" value="AlkZ-like"/>
</dbReference>
<comment type="caution">
    <text evidence="1">The sequence shown here is derived from an EMBL/GenBank/DDBJ whole genome shotgun (WGS) entry which is preliminary data.</text>
</comment>
<reference evidence="1 2" key="1">
    <citation type="submission" date="2020-08" db="EMBL/GenBank/DDBJ databases">
        <title>Sequencing the genomes of 1000 actinobacteria strains.</title>
        <authorList>
            <person name="Klenk H.-P."/>
        </authorList>
    </citation>
    <scope>NUCLEOTIDE SEQUENCE [LARGE SCALE GENOMIC DNA]</scope>
    <source>
        <strain evidence="1 2">DSM 44936</strain>
    </source>
</reference>
<dbReference type="PANTHER" id="PTHR38479:SF2">
    <property type="entry name" value="WINGED HELIX DNA-BINDING DOMAIN-CONTAINING PROTEIN"/>
    <property type="match status" value="1"/>
</dbReference>
<gene>
    <name evidence="1" type="ORF">BJ992_005178</name>
</gene>
<accession>A0A7X0IID2</accession>
<sequence length="354" mass="38451">MTITSREIGLLRLVAQRIAGPGEATPAAVVRMLGAMQAQDPAGALTSVALRTEGGTRQAVKAAYDAGEIVKTWPMRGTLHLIAAEDLPWFLPLTTPRVTAASAARRAVLGIDDATLRKARDLAEQALTGGRLSRAGLLDTWRRGGVEVDSHRGYHLIGHFAQTGVICFGPTLDGGDQALVLAEEWITAPRHLDRDESLAELALRYFRSHGPATLKDFARWTHLPMKDARTALTLARPHLAHLRSDTTEYFLSPETEDRLSAHRDHAEAVHLLPGFDEYVLGYQDRSAVLDPEFATHIVPGGNGIFRPTVVAAGRIVGTWKQTVRTKSRTITPTPFTTFPTGVPEAIETAYAALP</sequence>
<evidence type="ECO:0000313" key="2">
    <source>
        <dbReference type="Proteomes" id="UP000555564"/>
    </source>
</evidence>
<dbReference type="Pfam" id="PF06224">
    <property type="entry name" value="AlkZ-like"/>
    <property type="match status" value="1"/>
</dbReference>
<dbReference type="Proteomes" id="UP000555564">
    <property type="component" value="Unassembled WGS sequence"/>
</dbReference>
<organism evidence="1 2">
    <name type="scientific">Sphaerisporangium rubeum</name>
    <dbReference type="NCBI Taxonomy" id="321317"/>
    <lineage>
        <taxon>Bacteria</taxon>
        <taxon>Bacillati</taxon>
        <taxon>Actinomycetota</taxon>
        <taxon>Actinomycetes</taxon>
        <taxon>Streptosporangiales</taxon>
        <taxon>Streptosporangiaceae</taxon>
        <taxon>Sphaerisporangium</taxon>
    </lineage>
</organism>
<dbReference type="RefSeq" id="WP_184985304.1">
    <property type="nucleotide sequence ID" value="NZ_BAAALO010000019.1"/>
</dbReference>
<evidence type="ECO:0008006" key="3">
    <source>
        <dbReference type="Google" id="ProtNLM"/>
    </source>
</evidence>